<feature type="transmembrane region" description="Helical" evidence="1">
    <location>
        <begin position="218"/>
        <end position="237"/>
    </location>
</feature>
<proteinExistence type="predicted"/>
<dbReference type="STRING" id="58114.SAMN05216270_11132"/>
<feature type="transmembrane region" description="Helical" evidence="1">
    <location>
        <begin position="96"/>
        <end position="121"/>
    </location>
</feature>
<evidence type="ECO:0000313" key="3">
    <source>
        <dbReference type="Proteomes" id="UP000198949"/>
    </source>
</evidence>
<reference evidence="3" key="1">
    <citation type="submission" date="2016-10" db="EMBL/GenBank/DDBJ databases">
        <authorList>
            <person name="Varghese N."/>
            <person name="Submissions S."/>
        </authorList>
    </citation>
    <scope>NUCLEOTIDE SEQUENCE [LARGE SCALE GENOMIC DNA]</scope>
    <source>
        <strain evidence="3">CGMCC 4.3516</strain>
    </source>
</reference>
<feature type="transmembrane region" description="Helical" evidence="1">
    <location>
        <begin position="54"/>
        <end position="75"/>
    </location>
</feature>
<keyword evidence="1" id="KW-0812">Transmembrane</keyword>
<dbReference type="OrthoDB" id="5187377at2"/>
<feature type="transmembrane region" description="Helical" evidence="1">
    <location>
        <begin position="193"/>
        <end position="212"/>
    </location>
</feature>
<keyword evidence="1" id="KW-1133">Transmembrane helix</keyword>
<protein>
    <submittedName>
        <fullName evidence="2">Uncharacterized protein</fullName>
    </submittedName>
</protein>
<feature type="transmembrane region" description="Helical" evidence="1">
    <location>
        <begin position="141"/>
        <end position="164"/>
    </location>
</feature>
<feature type="transmembrane region" description="Helical" evidence="1">
    <location>
        <begin position="21"/>
        <end position="42"/>
    </location>
</feature>
<dbReference type="EMBL" id="FNAD01000011">
    <property type="protein sequence ID" value="SDE02521.1"/>
    <property type="molecule type" value="Genomic_DNA"/>
</dbReference>
<evidence type="ECO:0000313" key="2">
    <source>
        <dbReference type="EMBL" id="SDE02521.1"/>
    </source>
</evidence>
<keyword evidence="1" id="KW-0472">Membrane</keyword>
<name>A0A1G6ZJ39_9ACTN</name>
<dbReference type="Proteomes" id="UP000198949">
    <property type="component" value="Unassembled WGS sequence"/>
</dbReference>
<accession>A0A1G6ZJ39</accession>
<gene>
    <name evidence="2" type="ORF">SAMN05216270_11132</name>
</gene>
<evidence type="ECO:0000256" key="1">
    <source>
        <dbReference type="SAM" id="Phobius"/>
    </source>
</evidence>
<sequence length="265" mass="28838">MTAHKARTDQSSAIRAWFATNYSVPAMIVAVVGVLASAWGLVVAVGDPDGENPVSWLMFLGPAAAGGFPTLELAWSRDRDLSTASIKRRWFRLPILGALAALAAMGVAEIVMNATGAVAAAQAEDQWHYWFPTDGPSPASVMFALLGWVIALLFSLTFFMLVLWPLQLVLRPRQAIGENMMDTSEPNLRRNRAALALTLLLVIDAFVISVALALEIDWLAVAGVVIGVVMLVVVVLLQRVDKQRRAEAGLPAGVEIRRKRKRDHY</sequence>
<organism evidence="2 3">
    <name type="scientific">Glycomyces harbinensis</name>
    <dbReference type="NCBI Taxonomy" id="58114"/>
    <lineage>
        <taxon>Bacteria</taxon>
        <taxon>Bacillati</taxon>
        <taxon>Actinomycetota</taxon>
        <taxon>Actinomycetes</taxon>
        <taxon>Glycomycetales</taxon>
        <taxon>Glycomycetaceae</taxon>
        <taxon>Glycomyces</taxon>
    </lineage>
</organism>
<dbReference type="AlphaFoldDB" id="A0A1G6ZJ39"/>
<keyword evidence="3" id="KW-1185">Reference proteome</keyword>
<dbReference type="RefSeq" id="WP_143014973.1">
    <property type="nucleotide sequence ID" value="NZ_FNAD01000011.1"/>
</dbReference>